<name>A0A0B5F7P6_9BURK</name>
<sequence>MQHDLHSIGRRIIELQIEHRDLDFLIDKLLTEPTYDELQVTRLKKRRLKIKDTITLLQVQQMPDQPA</sequence>
<proteinExistence type="predicted"/>
<dbReference type="STRING" id="93218.XM39_22510"/>
<dbReference type="InterPro" id="IPR038444">
    <property type="entry name" value="DUF465_sf"/>
</dbReference>
<dbReference type="Gene3D" id="6.10.280.50">
    <property type="match status" value="1"/>
</dbReference>
<dbReference type="AlphaFoldDB" id="A0A0B5F7P6"/>
<accession>A0A0B5F7P6</accession>
<dbReference type="KEGG" id="papi:SG18_22330"/>
<dbReference type="EMBL" id="RWHX01000025">
    <property type="protein sequence ID" value="RSK79740.1"/>
    <property type="molecule type" value="Genomic_DNA"/>
</dbReference>
<reference evidence="1 3" key="1">
    <citation type="submission" date="2018-12" db="EMBL/GenBank/DDBJ databases">
        <title>Whole genome sequence of a Pandoraea apista isolate from a patient with cystic fibrosis.</title>
        <authorList>
            <person name="Kenna D.T."/>
            <person name="Turton J.F."/>
        </authorList>
    </citation>
    <scope>NUCLEOTIDE SEQUENCE [LARGE SCALE GENOMIC DNA]</scope>
    <source>
        <strain evidence="1 3">Pa13324</strain>
    </source>
</reference>
<evidence type="ECO:0000313" key="1">
    <source>
        <dbReference type="EMBL" id="RSK79740.1"/>
    </source>
</evidence>
<dbReference type="Proteomes" id="UP000270216">
    <property type="component" value="Unassembled WGS sequence"/>
</dbReference>
<evidence type="ECO:0000313" key="2">
    <source>
        <dbReference type="EMBL" id="VVG71472.1"/>
    </source>
</evidence>
<dbReference type="Proteomes" id="UP000364291">
    <property type="component" value="Unassembled WGS sequence"/>
</dbReference>
<keyword evidence="3" id="KW-1185">Reference proteome</keyword>
<dbReference type="RefSeq" id="WP_039374035.1">
    <property type="nucleotide sequence ID" value="NZ_CABPSX010000004.1"/>
</dbReference>
<evidence type="ECO:0000313" key="3">
    <source>
        <dbReference type="Proteomes" id="UP000270216"/>
    </source>
</evidence>
<organism evidence="2 4">
    <name type="scientific">Pandoraea apista</name>
    <dbReference type="NCBI Taxonomy" id="93218"/>
    <lineage>
        <taxon>Bacteria</taxon>
        <taxon>Pseudomonadati</taxon>
        <taxon>Pseudomonadota</taxon>
        <taxon>Betaproteobacteria</taxon>
        <taxon>Burkholderiales</taxon>
        <taxon>Burkholderiaceae</taxon>
        <taxon>Pandoraea</taxon>
    </lineage>
</organism>
<dbReference type="InterPro" id="IPR007420">
    <property type="entry name" value="DUF465"/>
</dbReference>
<protein>
    <submittedName>
        <fullName evidence="1">DUF465 domain-containing protein</fullName>
    </submittedName>
</protein>
<dbReference type="Pfam" id="PF04325">
    <property type="entry name" value="DUF465"/>
    <property type="match status" value="1"/>
</dbReference>
<reference evidence="2 4" key="2">
    <citation type="submission" date="2019-08" db="EMBL/GenBank/DDBJ databases">
        <authorList>
            <person name="Peeters C."/>
        </authorList>
    </citation>
    <scope>NUCLEOTIDE SEQUENCE [LARGE SCALE GENOMIC DNA]</scope>
    <source>
        <strain evidence="2 4">LMG 18089</strain>
    </source>
</reference>
<dbReference type="OrthoDB" id="5787087at2"/>
<gene>
    <name evidence="1" type="ORF">EJE83_14490</name>
    <name evidence="2" type="ORF">PAP18089_02450</name>
</gene>
<dbReference type="EMBL" id="CABPSX010000004">
    <property type="protein sequence ID" value="VVG71472.1"/>
    <property type="molecule type" value="Genomic_DNA"/>
</dbReference>
<evidence type="ECO:0000313" key="4">
    <source>
        <dbReference type="Proteomes" id="UP000364291"/>
    </source>
</evidence>
<dbReference type="GeneID" id="300402204"/>